<reference evidence="1" key="1">
    <citation type="submission" date="2014-09" db="EMBL/GenBank/DDBJ databases">
        <authorList>
            <person name="Magalhaes I.L.F."/>
            <person name="Oliveira U."/>
            <person name="Santos F.R."/>
            <person name="Vidigal T.H.D.A."/>
            <person name="Brescovit A.D."/>
            <person name="Santos A.J."/>
        </authorList>
    </citation>
    <scope>NUCLEOTIDE SEQUENCE</scope>
    <source>
        <tissue evidence="1">Shoot tissue taken approximately 20 cm above the soil surface</tissue>
    </source>
</reference>
<organism evidence="1">
    <name type="scientific">Arundo donax</name>
    <name type="common">Giant reed</name>
    <name type="synonym">Donax arundinaceus</name>
    <dbReference type="NCBI Taxonomy" id="35708"/>
    <lineage>
        <taxon>Eukaryota</taxon>
        <taxon>Viridiplantae</taxon>
        <taxon>Streptophyta</taxon>
        <taxon>Embryophyta</taxon>
        <taxon>Tracheophyta</taxon>
        <taxon>Spermatophyta</taxon>
        <taxon>Magnoliopsida</taxon>
        <taxon>Liliopsida</taxon>
        <taxon>Poales</taxon>
        <taxon>Poaceae</taxon>
        <taxon>PACMAD clade</taxon>
        <taxon>Arundinoideae</taxon>
        <taxon>Arundineae</taxon>
        <taxon>Arundo</taxon>
    </lineage>
</organism>
<protein>
    <submittedName>
        <fullName evidence="1">Uncharacterized protein</fullName>
    </submittedName>
</protein>
<sequence length="31" mass="3594">MKVFIQIIGHICNASSVYWSQLLFGRQFGLH</sequence>
<proteinExistence type="predicted"/>
<accession>A0A0A9CGE2</accession>
<name>A0A0A9CGE2_ARUDO</name>
<evidence type="ECO:0000313" key="1">
    <source>
        <dbReference type="EMBL" id="JAD74606.1"/>
    </source>
</evidence>
<dbReference type="EMBL" id="GBRH01223289">
    <property type="protein sequence ID" value="JAD74606.1"/>
    <property type="molecule type" value="Transcribed_RNA"/>
</dbReference>
<dbReference type="AlphaFoldDB" id="A0A0A9CGE2"/>
<reference evidence="1" key="2">
    <citation type="journal article" date="2015" name="Data Brief">
        <title>Shoot transcriptome of the giant reed, Arundo donax.</title>
        <authorList>
            <person name="Barrero R.A."/>
            <person name="Guerrero F.D."/>
            <person name="Moolhuijzen P."/>
            <person name="Goolsby J.A."/>
            <person name="Tidwell J."/>
            <person name="Bellgard S.E."/>
            <person name="Bellgard M.I."/>
        </authorList>
    </citation>
    <scope>NUCLEOTIDE SEQUENCE</scope>
    <source>
        <tissue evidence="1">Shoot tissue taken approximately 20 cm above the soil surface</tissue>
    </source>
</reference>